<evidence type="ECO:0000313" key="7">
    <source>
        <dbReference type="Proteomes" id="UP001474181"/>
    </source>
</evidence>
<dbReference type="Pfam" id="PF01638">
    <property type="entry name" value="HxlR"/>
    <property type="match status" value="1"/>
</dbReference>
<dbReference type="InterPro" id="IPR002577">
    <property type="entry name" value="HTH_HxlR"/>
</dbReference>
<dbReference type="PANTHER" id="PTHR33204">
    <property type="entry name" value="TRANSCRIPTIONAL REGULATOR, MARR FAMILY"/>
    <property type="match status" value="1"/>
</dbReference>
<comment type="caution">
    <text evidence="6">The sequence shown here is derived from an EMBL/GenBank/DDBJ whole genome shotgun (WGS) entry which is preliminary data.</text>
</comment>
<dbReference type="RefSeq" id="WP_350789795.1">
    <property type="nucleotide sequence ID" value="NZ_JBEPEK010000561.1"/>
</dbReference>
<evidence type="ECO:0000256" key="2">
    <source>
        <dbReference type="ARBA" id="ARBA00023125"/>
    </source>
</evidence>
<feature type="region of interest" description="Disordered" evidence="4">
    <location>
        <begin position="147"/>
        <end position="186"/>
    </location>
</feature>
<accession>A0ABV1XB49</accession>
<dbReference type="InterPro" id="IPR036390">
    <property type="entry name" value="WH_DNA-bd_sf"/>
</dbReference>
<keyword evidence="7" id="KW-1185">Reference proteome</keyword>
<reference evidence="6 7" key="1">
    <citation type="submission" date="2024-06" db="EMBL/GenBank/DDBJ databases">
        <title>The Natural Products Discovery Center: Release of the First 8490 Sequenced Strains for Exploring Actinobacteria Biosynthetic Diversity.</title>
        <authorList>
            <person name="Kalkreuter E."/>
            <person name="Kautsar S.A."/>
            <person name="Yang D."/>
            <person name="Bader C.D."/>
            <person name="Teijaro C.N."/>
            <person name="Fluegel L."/>
            <person name="Davis C.M."/>
            <person name="Simpson J.R."/>
            <person name="Lauterbach L."/>
            <person name="Steele A.D."/>
            <person name="Gui C."/>
            <person name="Meng S."/>
            <person name="Li G."/>
            <person name="Viehrig K."/>
            <person name="Ye F."/>
            <person name="Su P."/>
            <person name="Kiefer A.F."/>
            <person name="Nichols A."/>
            <person name="Cepeda A.J."/>
            <person name="Yan W."/>
            <person name="Fan B."/>
            <person name="Jiang Y."/>
            <person name="Adhikari A."/>
            <person name="Zheng C.-J."/>
            <person name="Schuster L."/>
            <person name="Cowan T.M."/>
            <person name="Smanski M.J."/>
            <person name="Chevrette M.G."/>
            <person name="De Carvalho L.P.S."/>
            <person name="Shen B."/>
        </authorList>
    </citation>
    <scope>NUCLEOTIDE SEQUENCE [LARGE SCALE GENOMIC DNA]</scope>
    <source>
        <strain evidence="6 7">NPDC000234</strain>
    </source>
</reference>
<evidence type="ECO:0000313" key="6">
    <source>
        <dbReference type="EMBL" id="MER7186261.1"/>
    </source>
</evidence>
<dbReference type="Gene3D" id="1.10.10.10">
    <property type="entry name" value="Winged helix-like DNA-binding domain superfamily/Winged helix DNA-binding domain"/>
    <property type="match status" value="1"/>
</dbReference>
<sequence>MLPSTYTNQDCPLARALEVVGERWTLLVMRDAFYGVRRFNDFSAHLGAPRSVLSARLAALVDAGLLERRPDPAHGGRRLYEVTDKGKTLWPPLYALRAWGEAYAAGDREPRRTFTHAHCGEPLDPTARCAPCDVVPEPQDVMVSSLETPGEGAHTDPVELGLRGPHRLLDPLPGTDVRPGRRPEAR</sequence>
<dbReference type="PANTHER" id="PTHR33204:SF18">
    <property type="entry name" value="TRANSCRIPTIONAL REGULATORY PROTEIN"/>
    <property type="match status" value="1"/>
</dbReference>
<evidence type="ECO:0000256" key="3">
    <source>
        <dbReference type="ARBA" id="ARBA00023163"/>
    </source>
</evidence>
<keyword evidence="2" id="KW-0238">DNA-binding</keyword>
<evidence type="ECO:0000256" key="4">
    <source>
        <dbReference type="SAM" id="MobiDB-lite"/>
    </source>
</evidence>
<dbReference type="EMBL" id="JBEPEK010000561">
    <property type="protein sequence ID" value="MER7186261.1"/>
    <property type="molecule type" value="Genomic_DNA"/>
</dbReference>
<organism evidence="6 7">
    <name type="scientific">Streptomyces hyaluromycini</name>
    <dbReference type="NCBI Taxonomy" id="1377993"/>
    <lineage>
        <taxon>Bacteria</taxon>
        <taxon>Bacillati</taxon>
        <taxon>Actinomycetota</taxon>
        <taxon>Actinomycetes</taxon>
        <taxon>Kitasatosporales</taxon>
        <taxon>Streptomycetaceae</taxon>
        <taxon>Streptomyces</taxon>
    </lineage>
</organism>
<keyword evidence="1" id="KW-0805">Transcription regulation</keyword>
<proteinExistence type="predicted"/>
<gene>
    <name evidence="6" type="ORF">ABT404_43545</name>
</gene>
<evidence type="ECO:0000259" key="5">
    <source>
        <dbReference type="PROSITE" id="PS51118"/>
    </source>
</evidence>
<keyword evidence="3" id="KW-0804">Transcription</keyword>
<dbReference type="SUPFAM" id="SSF46785">
    <property type="entry name" value="Winged helix' DNA-binding domain"/>
    <property type="match status" value="1"/>
</dbReference>
<dbReference type="PROSITE" id="PS51118">
    <property type="entry name" value="HTH_HXLR"/>
    <property type="match status" value="1"/>
</dbReference>
<protein>
    <submittedName>
        <fullName evidence="6">Helix-turn-helix domain-containing protein</fullName>
    </submittedName>
</protein>
<dbReference type="Proteomes" id="UP001474181">
    <property type="component" value="Unassembled WGS sequence"/>
</dbReference>
<name>A0ABV1XB49_9ACTN</name>
<evidence type="ECO:0000256" key="1">
    <source>
        <dbReference type="ARBA" id="ARBA00023015"/>
    </source>
</evidence>
<feature type="domain" description="HTH hxlR-type" evidence="5">
    <location>
        <begin position="11"/>
        <end position="108"/>
    </location>
</feature>
<dbReference type="InterPro" id="IPR036388">
    <property type="entry name" value="WH-like_DNA-bd_sf"/>
</dbReference>